<dbReference type="SUPFAM" id="SSF52402">
    <property type="entry name" value="Adenine nucleotide alpha hydrolases-like"/>
    <property type="match status" value="1"/>
</dbReference>
<proteinExistence type="predicted"/>
<evidence type="ECO:0000313" key="7">
    <source>
        <dbReference type="EMBL" id="OZJ06073.1"/>
    </source>
</evidence>
<name>A0A261Y657_9FUNG</name>
<dbReference type="Gene3D" id="3.40.50.620">
    <property type="entry name" value="HUPs"/>
    <property type="match status" value="1"/>
</dbReference>
<gene>
    <name evidence="7" type="ORF">BZG36_01064</name>
</gene>
<sequence>MNTVVSFTGGKDCTLSLSLILQQERYHVTHLVTFMPENFGEFKAHPLSVVKAIASCLGIPHLERVIAGPDYKASYRAAFRQLALEYGTQVLVTGDIMPVCSNFMEEAIQDILKLERPLWQMPRPQILELLTQHEIDPVISCVNREQFDQEVVGKQLFDDEVLSILRRGEGEGVKGIDLAGEYGEFHTMVLSAPRLFTCGRIDATWRIEVTERFRHLIFESVKVNWKSTSEFRLTTTSSVFTDNDEVDETVLSKAGADNVLVLVVSRSSGTKGAVDEREDVDVSEVLLRRKFGRLASGAVEKGGCSKGQSEEHNEQEIRQIRNLLEEPHAIAQKGHF</sequence>
<evidence type="ECO:0000256" key="5">
    <source>
        <dbReference type="ARBA" id="ARBA00048108"/>
    </source>
</evidence>
<evidence type="ECO:0000256" key="1">
    <source>
        <dbReference type="ARBA" id="ARBA00012089"/>
    </source>
</evidence>
<comment type="catalytic activity">
    <reaction evidence="5">
        <text>diphthine-[translation elongation factor 2] + NH4(+) + ATP = diphthamide-[translation elongation factor 2] + AMP + diphosphate + H(+)</text>
        <dbReference type="Rhea" id="RHEA:19753"/>
        <dbReference type="Rhea" id="RHEA-COMP:10172"/>
        <dbReference type="Rhea" id="RHEA-COMP:10174"/>
        <dbReference type="ChEBI" id="CHEBI:15378"/>
        <dbReference type="ChEBI" id="CHEBI:16692"/>
        <dbReference type="ChEBI" id="CHEBI:28938"/>
        <dbReference type="ChEBI" id="CHEBI:30616"/>
        <dbReference type="ChEBI" id="CHEBI:33019"/>
        <dbReference type="ChEBI" id="CHEBI:82696"/>
        <dbReference type="ChEBI" id="CHEBI:456215"/>
        <dbReference type="EC" id="6.3.1.14"/>
    </reaction>
</comment>
<comment type="caution">
    <text evidence="7">The sequence shown here is derived from an EMBL/GenBank/DDBJ whole genome shotgun (WGS) entry which is preliminary data.</text>
</comment>
<dbReference type="AlphaFoldDB" id="A0A261Y657"/>
<protein>
    <recommendedName>
        <fullName evidence="2">Diphthine--ammonia ligase</fullName>
        <ecNumber evidence="1">6.3.1.14</ecNumber>
    </recommendedName>
    <alternativeName>
        <fullName evidence="3">Diphthamide synthase</fullName>
    </alternativeName>
    <alternativeName>
        <fullName evidence="4">Diphthamide synthetase</fullName>
    </alternativeName>
</protein>
<dbReference type="OrthoDB" id="686384at2759"/>
<evidence type="ECO:0000259" key="6">
    <source>
        <dbReference type="Pfam" id="PF01902"/>
    </source>
</evidence>
<evidence type="ECO:0000256" key="2">
    <source>
        <dbReference type="ARBA" id="ARBA00018426"/>
    </source>
</evidence>
<dbReference type="EMBL" id="MVBO01000007">
    <property type="protein sequence ID" value="OZJ06073.1"/>
    <property type="molecule type" value="Genomic_DNA"/>
</dbReference>
<reference evidence="7 8" key="1">
    <citation type="journal article" date="2017" name="Mycologia">
        <title>Bifiguratus adelaidae, gen. et sp. nov., a new member of Mucoromycotina in endophytic and soil-dwelling habitats.</title>
        <authorList>
            <person name="Torres-Cruz T.J."/>
            <person name="Billingsley Tobias T.L."/>
            <person name="Almatruk M."/>
            <person name="Hesse C."/>
            <person name="Kuske C.R."/>
            <person name="Desiro A."/>
            <person name="Benucci G.M."/>
            <person name="Bonito G."/>
            <person name="Stajich J.E."/>
            <person name="Dunlap C."/>
            <person name="Arnold A.E."/>
            <person name="Porras-Alfaro A."/>
        </authorList>
    </citation>
    <scope>NUCLEOTIDE SEQUENCE [LARGE SCALE GENOMIC DNA]</scope>
    <source>
        <strain evidence="7 8">AZ0501</strain>
    </source>
</reference>
<dbReference type="Pfam" id="PF01902">
    <property type="entry name" value="Diphthami_syn_2"/>
    <property type="match status" value="1"/>
</dbReference>
<dbReference type="Proteomes" id="UP000242875">
    <property type="component" value="Unassembled WGS sequence"/>
</dbReference>
<dbReference type="InterPro" id="IPR002761">
    <property type="entry name" value="Diphthami_syn_dom"/>
</dbReference>
<organism evidence="7 8">
    <name type="scientific">Bifiguratus adelaidae</name>
    <dbReference type="NCBI Taxonomy" id="1938954"/>
    <lineage>
        <taxon>Eukaryota</taxon>
        <taxon>Fungi</taxon>
        <taxon>Fungi incertae sedis</taxon>
        <taxon>Mucoromycota</taxon>
        <taxon>Mucoromycotina</taxon>
        <taxon>Endogonomycetes</taxon>
        <taxon>Endogonales</taxon>
        <taxon>Endogonales incertae sedis</taxon>
        <taxon>Bifiguratus</taxon>
    </lineage>
</organism>
<dbReference type="GO" id="GO:0017178">
    <property type="term" value="F:diphthine-ammonia ligase activity"/>
    <property type="evidence" value="ECO:0007669"/>
    <property type="project" value="UniProtKB-EC"/>
</dbReference>
<dbReference type="Gene3D" id="3.90.1490.10">
    <property type="entry name" value="putative n-type atp pyrophosphatase, domain 2"/>
    <property type="match status" value="1"/>
</dbReference>
<evidence type="ECO:0000313" key="8">
    <source>
        <dbReference type="Proteomes" id="UP000242875"/>
    </source>
</evidence>
<evidence type="ECO:0000256" key="3">
    <source>
        <dbReference type="ARBA" id="ARBA00029814"/>
    </source>
</evidence>
<accession>A0A261Y657</accession>
<dbReference type="EC" id="6.3.1.14" evidence="1"/>
<evidence type="ECO:0000256" key="4">
    <source>
        <dbReference type="ARBA" id="ARBA00031552"/>
    </source>
</evidence>
<feature type="non-terminal residue" evidence="7">
    <location>
        <position position="336"/>
    </location>
</feature>
<keyword evidence="8" id="KW-1185">Reference proteome</keyword>
<feature type="domain" description="Diphthamide synthase" evidence="6">
    <location>
        <begin position="1"/>
        <end position="197"/>
    </location>
</feature>
<dbReference type="InterPro" id="IPR014729">
    <property type="entry name" value="Rossmann-like_a/b/a_fold"/>
</dbReference>